<dbReference type="AlphaFoldDB" id="A0A4Y2W3J0"/>
<evidence type="ECO:0000313" key="2">
    <source>
        <dbReference type="Proteomes" id="UP000499080"/>
    </source>
</evidence>
<dbReference type="Proteomes" id="UP000499080">
    <property type="component" value="Unassembled WGS sequence"/>
</dbReference>
<gene>
    <name evidence="1" type="ORF">AVEN_45767_1</name>
</gene>
<keyword evidence="2" id="KW-1185">Reference proteome</keyword>
<accession>A0A4Y2W3J0</accession>
<name>A0A4Y2W3J0_ARAVE</name>
<evidence type="ECO:0000313" key="1">
    <source>
        <dbReference type="EMBL" id="GBO30507.1"/>
    </source>
</evidence>
<sequence>MVSSTHAFRFCCLGFRGTIAACELKHRSGSENVRYFQVIEIPSRDPETPKPPISSPSSLLKPYLPALRGVAEEFNLNDLCGCRTNHPTTNMRFPSRLIIGKGQNVTVSLCRLQLVRSTNHIGLSEPLLVLRNTGCFKTSCTRSSPDALGTS</sequence>
<organism evidence="1 2">
    <name type="scientific">Araneus ventricosus</name>
    <name type="common">Orbweaver spider</name>
    <name type="synonym">Epeira ventricosa</name>
    <dbReference type="NCBI Taxonomy" id="182803"/>
    <lineage>
        <taxon>Eukaryota</taxon>
        <taxon>Metazoa</taxon>
        <taxon>Ecdysozoa</taxon>
        <taxon>Arthropoda</taxon>
        <taxon>Chelicerata</taxon>
        <taxon>Arachnida</taxon>
        <taxon>Araneae</taxon>
        <taxon>Araneomorphae</taxon>
        <taxon>Entelegynae</taxon>
        <taxon>Araneoidea</taxon>
        <taxon>Araneidae</taxon>
        <taxon>Araneus</taxon>
    </lineage>
</organism>
<reference evidence="1 2" key="1">
    <citation type="journal article" date="2019" name="Sci. Rep.">
        <title>Orb-weaving spider Araneus ventricosus genome elucidates the spidroin gene catalogue.</title>
        <authorList>
            <person name="Kono N."/>
            <person name="Nakamura H."/>
            <person name="Ohtoshi R."/>
            <person name="Moran D.A.P."/>
            <person name="Shinohara A."/>
            <person name="Yoshida Y."/>
            <person name="Fujiwara M."/>
            <person name="Mori M."/>
            <person name="Tomita M."/>
            <person name="Arakawa K."/>
        </authorList>
    </citation>
    <scope>NUCLEOTIDE SEQUENCE [LARGE SCALE GENOMIC DNA]</scope>
</reference>
<proteinExistence type="predicted"/>
<protein>
    <submittedName>
        <fullName evidence="1">Uncharacterized protein</fullName>
    </submittedName>
</protein>
<comment type="caution">
    <text evidence="1">The sequence shown here is derived from an EMBL/GenBank/DDBJ whole genome shotgun (WGS) entry which is preliminary data.</text>
</comment>
<dbReference type="EMBL" id="BGPR01053680">
    <property type="protein sequence ID" value="GBO30507.1"/>
    <property type="molecule type" value="Genomic_DNA"/>
</dbReference>